<feature type="transmembrane region" description="Helical" evidence="9">
    <location>
        <begin position="99"/>
        <end position="120"/>
    </location>
</feature>
<dbReference type="InterPro" id="IPR051474">
    <property type="entry name" value="Anti-sigma-K/W_factor"/>
</dbReference>
<dbReference type="STRING" id="1855383.SAMN05216548_11399"/>
<dbReference type="AlphaFoldDB" id="A0A1H9MGF1"/>
<keyword evidence="3" id="KW-1003">Cell membrane</keyword>
<dbReference type="InterPro" id="IPR018764">
    <property type="entry name" value="RskA_C"/>
</dbReference>
<organism evidence="11 12">
    <name type="scientific">Faunimonas pinastri</name>
    <dbReference type="NCBI Taxonomy" id="1855383"/>
    <lineage>
        <taxon>Bacteria</taxon>
        <taxon>Pseudomonadati</taxon>
        <taxon>Pseudomonadota</taxon>
        <taxon>Alphaproteobacteria</taxon>
        <taxon>Hyphomicrobiales</taxon>
        <taxon>Afifellaceae</taxon>
        <taxon>Faunimonas</taxon>
    </lineage>
</organism>
<dbReference type="Gene3D" id="1.10.10.1320">
    <property type="entry name" value="Anti-sigma factor, zinc-finger domain"/>
    <property type="match status" value="1"/>
</dbReference>
<evidence type="ECO:0000259" key="10">
    <source>
        <dbReference type="Pfam" id="PF10099"/>
    </source>
</evidence>
<name>A0A1H9MGF1_9HYPH</name>
<dbReference type="InterPro" id="IPR041916">
    <property type="entry name" value="Anti_sigma_zinc_sf"/>
</dbReference>
<keyword evidence="12" id="KW-1185">Reference proteome</keyword>
<evidence type="ECO:0000256" key="2">
    <source>
        <dbReference type="ARBA" id="ARBA00004236"/>
    </source>
</evidence>
<evidence type="ECO:0000256" key="7">
    <source>
        <dbReference type="ARBA" id="ARBA00029829"/>
    </source>
</evidence>
<reference evidence="11 12" key="1">
    <citation type="submission" date="2016-10" db="EMBL/GenBank/DDBJ databases">
        <authorList>
            <person name="de Groot N.N."/>
        </authorList>
    </citation>
    <scope>NUCLEOTIDE SEQUENCE [LARGE SCALE GENOMIC DNA]</scope>
    <source>
        <strain evidence="11 12">A52C2</strain>
    </source>
</reference>
<evidence type="ECO:0000256" key="1">
    <source>
        <dbReference type="ARBA" id="ARBA00004167"/>
    </source>
</evidence>
<dbReference type="OrthoDB" id="9816387at2"/>
<evidence type="ECO:0000256" key="9">
    <source>
        <dbReference type="SAM" id="Phobius"/>
    </source>
</evidence>
<dbReference type="GO" id="GO:0016989">
    <property type="term" value="F:sigma factor antagonist activity"/>
    <property type="evidence" value="ECO:0007669"/>
    <property type="project" value="TreeGrafter"/>
</dbReference>
<gene>
    <name evidence="11" type="ORF">SAMN05216548_11399</name>
</gene>
<dbReference type="RefSeq" id="WP_143061998.1">
    <property type="nucleotide sequence ID" value="NZ_FOFG01000013.1"/>
</dbReference>
<dbReference type="EMBL" id="FOFG01000013">
    <property type="protein sequence ID" value="SER22547.1"/>
    <property type="molecule type" value="Genomic_DNA"/>
</dbReference>
<keyword evidence="5 9" id="KW-1133">Transmembrane helix</keyword>
<sequence>MNEELEQLAGEYVIGTLPGAERQAFAARLGTDADARDAVQRWERRLAPLAALVPESTPPATLWAAISSRVGQPAAGGTVVSFDQAVEELRDRYRRRLAFWRRATIGSGAIAAGLAGLLVINLSLLRPPPAPAAARYVAVVNSTGEEPALIVEADTGTGQIRVRSVTAAIPSGKSLELWHIEGSSAPRSMGVIQTGDQPQVMPMPVSFQQGAGQNLFAVSVEPTGGSPTGAPTGPVVYKGTLIRTE</sequence>
<evidence type="ECO:0000256" key="3">
    <source>
        <dbReference type="ARBA" id="ARBA00022475"/>
    </source>
</evidence>
<accession>A0A1H9MGF1</accession>
<evidence type="ECO:0000256" key="5">
    <source>
        <dbReference type="ARBA" id="ARBA00022989"/>
    </source>
</evidence>
<feature type="domain" description="Anti-sigma K factor RskA C-terminal" evidence="10">
    <location>
        <begin position="109"/>
        <end position="235"/>
    </location>
</feature>
<dbReference type="PANTHER" id="PTHR37461">
    <property type="entry name" value="ANTI-SIGMA-K FACTOR RSKA"/>
    <property type="match status" value="1"/>
</dbReference>
<dbReference type="Pfam" id="PF10099">
    <property type="entry name" value="RskA_C"/>
    <property type="match status" value="1"/>
</dbReference>
<evidence type="ECO:0000313" key="12">
    <source>
        <dbReference type="Proteomes" id="UP000199647"/>
    </source>
</evidence>
<dbReference type="Proteomes" id="UP000199647">
    <property type="component" value="Unassembled WGS sequence"/>
</dbReference>
<evidence type="ECO:0000256" key="6">
    <source>
        <dbReference type="ARBA" id="ARBA00023136"/>
    </source>
</evidence>
<evidence type="ECO:0000313" key="11">
    <source>
        <dbReference type="EMBL" id="SER22547.1"/>
    </source>
</evidence>
<proteinExistence type="predicted"/>
<protein>
    <recommendedName>
        <fullName evidence="8">Regulator of SigK</fullName>
    </recommendedName>
    <alternativeName>
        <fullName evidence="7">Sigma-K anti-sigma factor RskA</fullName>
    </alternativeName>
</protein>
<comment type="subcellular location">
    <subcellularLocation>
        <location evidence="2">Cell membrane</location>
    </subcellularLocation>
    <subcellularLocation>
        <location evidence="1">Membrane</location>
        <topology evidence="1">Single-pass membrane protein</topology>
    </subcellularLocation>
</comment>
<keyword evidence="6 9" id="KW-0472">Membrane</keyword>
<dbReference type="GO" id="GO:0005886">
    <property type="term" value="C:plasma membrane"/>
    <property type="evidence" value="ECO:0007669"/>
    <property type="project" value="UniProtKB-SubCell"/>
</dbReference>
<evidence type="ECO:0000256" key="8">
    <source>
        <dbReference type="ARBA" id="ARBA00030803"/>
    </source>
</evidence>
<evidence type="ECO:0000256" key="4">
    <source>
        <dbReference type="ARBA" id="ARBA00022692"/>
    </source>
</evidence>
<dbReference type="GO" id="GO:0006417">
    <property type="term" value="P:regulation of translation"/>
    <property type="evidence" value="ECO:0007669"/>
    <property type="project" value="TreeGrafter"/>
</dbReference>
<keyword evidence="4 9" id="KW-0812">Transmembrane</keyword>
<dbReference type="PANTHER" id="PTHR37461:SF1">
    <property type="entry name" value="ANTI-SIGMA-K FACTOR RSKA"/>
    <property type="match status" value="1"/>
</dbReference>